<dbReference type="GO" id="GO:0005774">
    <property type="term" value="C:vacuolar membrane"/>
    <property type="evidence" value="ECO:0007669"/>
    <property type="project" value="TreeGrafter"/>
</dbReference>
<evidence type="ECO:0000313" key="9">
    <source>
        <dbReference type="EMBL" id="WOL20273.1"/>
    </source>
</evidence>
<feature type="transmembrane region" description="Helical" evidence="7">
    <location>
        <begin position="128"/>
        <end position="151"/>
    </location>
</feature>
<keyword evidence="3" id="KW-0029">Amino-acid transport</keyword>
<accession>A0AAQ3L7N6</accession>
<evidence type="ECO:0000256" key="6">
    <source>
        <dbReference type="SAM" id="MobiDB-lite"/>
    </source>
</evidence>
<feature type="transmembrane region" description="Helical" evidence="7">
    <location>
        <begin position="314"/>
        <end position="338"/>
    </location>
</feature>
<dbReference type="PANTHER" id="PTHR22950:SF698">
    <property type="entry name" value="AMINO ACID TRANSPORTER TRANSMEMBRANE DOMAIN-CONTAINING PROTEIN"/>
    <property type="match status" value="1"/>
</dbReference>
<keyword evidence="10" id="KW-1185">Reference proteome</keyword>
<keyword evidence="3" id="KW-0813">Transport</keyword>
<name>A0AAQ3L7N6_9LILI</name>
<protein>
    <recommendedName>
        <fullName evidence="8">Amino acid transporter transmembrane domain-containing protein</fullName>
    </recommendedName>
</protein>
<sequence length="534" mass="57528">MAISSSMSPESSPAVFVDHEGGFGLAEPFLSPREQESHNKKSQKDSSCQTTGATFARTCFNGLNALSGVGLLSIPYALASGGWLSLFFLFLLSAICCYTGVLLQLCMNKNPNIKTYPDIGDLAFGHSGRVVISIFMYLELYLVATGFLILAGDNLDNLLPGITLQIGTLRIAGKQLFMVLSTIIVLPTTWLRSMGLLAFISAGGVLASVVVVCAVLSSAISDVGFHERGRLVNLSGLPTAMGLYAFCYCGHAVFPTLSTSMKDKSKFSEVLVVCFILCTINYASMAIMGYLMYGDKLQSQVTLNLPVGKISSKIAIYTTLINPLCKYSLMIAPIASAIEETMKNSDNKRILPFIVRTLIVLSTVIIALGVPFFGYLMAFIGSFLSVMMSILVPCICYLKIFKLNGIQMVELVRASSNTSTDKNLEIEVESMAMDSASNPPSRNINDLASELAIVFNANLVVSVVFDYVVISKSSRKKPPKPVKKATSNTILSGGPSKSKRPRSNSEKISTPAVTSQLLMICDSPAQSNVNDEHT</sequence>
<keyword evidence="4 7" id="KW-1133">Transmembrane helix</keyword>
<evidence type="ECO:0000256" key="2">
    <source>
        <dbReference type="ARBA" id="ARBA00022692"/>
    </source>
</evidence>
<feature type="domain" description="Amino acid transporter transmembrane" evidence="8">
    <location>
        <begin position="53"/>
        <end position="411"/>
    </location>
</feature>
<evidence type="ECO:0000256" key="7">
    <source>
        <dbReference type="SAM" id="Phobius"/>
    </source>
</evidence>
<dbReference type="InterPro" id="IPR013057">
    <property type="entry name" value="AA_transpt_TM"/>
</dbReference>
<feature type="transmembrane region" description="Helical" evidence="7">
    <location>
        <begin position="350"/>
        <end position="370"/>
    </location>
</feature>
<dbReference type="Proteomes" id="UP001327560">
    <property type="component" value="Chromosome 9"/>
</dbReference>
<feature type="transmembrane region" description="Helical" evidence="7">
    <location>
        <begin position="59"/>
        <end position="78"/>
    </location>
</feature>
<dbReference type="AlphaFoldDB" id="A0AAQ3L7N6"/>
<dbReference type="EMBL" id="CP136898">
    <property type="protein sequence ID" value="WOL20273.1"/>
    <property type="molecule type" value="Genomic_DNA"/>
</dbReference>
<proteinExistence type="predicted"/>
<dbReference type="Pfam" id="PF01490">
    <property type="entry name" value="Aa_trans"/>
    <property type="match status" value="1"/>
</dbReference>
<comment type="subcellular location">
    <subcellularLocation>
        <location evidence="1">Membrane</location>
        <topology evidence="1">Multi-pass membrane protein</topology>
    </subcellularLocation>
</comment>
<feature type="transmembrane region" description="Helical" evidence="7">
    <location>
        <begin position="270"/>
        <end position="294"/>
    </location>
</feature>
<evidence type="ECO:0000256" key="4">
    <source>
        <dbReference type="ARBA" id="ARBA00022989"/>
    </source>
</evidence>
<feature type="transmembrane region" description="Helical" evidence="7">
    <location>
        <begin position="84"/>
        <end position="107"/>
    </location>
</feature>
<organism evidence="9 10">
    <name type="scientific">Canna indica</name>
    <name type="common">Indian-shot</name>
    <dbReference type="NCBI Taxonomy" id="4628"/>
    <lineage>
        <taxon>Eukaryota</taxon>
        <taxon>Viridiplantae</taxon>
        <taxon>Streptophyta</taxon>
        <taxon>Embryophyta</taxon>
        <taxon>Tracheophyta</taxon>
        <taxon>Spermatophyta</taxon>
        <taxon>Magnoliopsida</taxon>
        <taxon>Liliopsida</taxon>
        <taxon>Zingiberales</taxon>
        <taxon>Cannaceae</taxon>
        <taxon>Canna</taxon>
    </lineage>
</organism>
<reference evidence="9 10" key="1">
    <citation type="submission" date="2023-10" db="EMBL/GenBank/DDBJ databases">
        <title>Chromosome-scale genome assembly provides insights into flower coloration mechanisms of Canna indica.</title>
        <authorList>
            <person name="Li C."/>
        </authorList>
    </citation>
    <scope>NUCLEOTIDE SEQUENCE [LARGE SCALE GENOMIC DNA]</scope>
    <source>
        <tissue evidence="9">Flower</tissue>
    </source>
</reference>
<dbReference type="GO" id="GO:0015179">
    <property type="term" value="F:L-amino acid transmembrane transporter activity"/>
    <property type="evidence" value="ECO:0007669"/>
    <property type="project" value="TreeGrafter"/>
</dbReference>
<evidence type="ECO:0000256" key="1">
    <source>
        <dbReference type="ARBA" id="ARBA00004141"/>
    </source>
</evidence>
<evidence type="ECO:0000313" key="10">
    <source>
        <dbReference type="Proteomes" id="UP001327560"/>
    </source>
</evidence>
<feature type="transmembrane region" description="Helical" evidence="7">
    <location>
        <begin position="376"/>
        <end position="398"/>
    </location>
</feature>
<evidence type="ECO:0000259" key="8">
    <source>
        <dbReference type="Pfam" id="PF01490"/>
    </source>
</evidence>
<gene>
    <name evidence="9" type="ORF">Cni_G29077</name>
</gene>
<evidence type="ECO:0000256" key="3">
    <source>
        <dbReference type="ARBA" id="ARBA00022970"/>
    </source>
</evidence>
<feature type="region of interest" description="Disordered" evidence="6">
    <location>
        <begin position="475"/>
        <end position="512"/>
    </location>
</feature>
<evidence type="ECO:0000256" key="5">
    <source>
        <dbReference type="ARBA" id="ARBA00023136"/>
    </source>
</evidence>
<keyword evidence="5 7" id="KW-0472">Membrane</keyword>
<feature type="transmembrane region" description="Helical" evidence="7">
    <location>
        <begin position="240"/>
        <end position="258"/>
    </location>
</feature>
<dbReference type="PANTHER" id="PTHR22950">
    <property type="entry name" value="AMINO ACID TRANSPORTER"/>
    <property type="match status" value="1"/>
</dbReference>
<keyword evidence="2 7" id="KW-0812">Transmembrane</keyword>
<feature type="transmembrane region" description="Helical" evidence="7">
    <location>
        <begin position="171"/>
        <end position="190"/>
    </location>
</feature>
<feature type="transmembrane region" description="Helical" evidence="7">
    <location>
        <begin position="197"/>
        <end position="220"/>
    </location>
</feature>